<sequence length="697" mass="78316">MNYIAEASSIDRNYGEVDSNSVIISAPTGSSYLPVNKQRLKLPIYNYRLKILYSLEKYRTLVIVGETGSGKSTQLPQYLYEAGWCDDGRLIGITQPRRVAVISLANRISEEMETNVGGKVGYAIRFDNQTSEETRIKFMTDGLLLREFHSDPLLSKYSILMIDEAHERTSSTDILLGLLFKVMSIRKDLRLVISSATLDAELFKDFFEENETSDSSKDTATILSVEGRTYPVETYYSKDPVPNYVVASVKACMNIHLNYGNGDILVFLTGMDEVNEAREMLTDQAKHEGRTRDLWILGLYGGMPIKEQMLVFESSPYGKRKVVFTTNIAEASITIPGVNFVVDCGFVKTRLVTNPKSGLEQLVTLPESQASAQQRAGRSGRISLGKCFRLFTKEQFNKLPKASLPEIQRIDFAPVILILKNLGIRNIVRFKYISRPKADSVAAGLSLLHALGAIDGEGVLLNPIGYRMSELPLPPMQAKILMTSNEFECSEEIATILAMLQIEDVFYGGKDKKHKAELSKRSFSCHEGDHITLLNVYSGFMDSRQSQNYCSVNNLNYKALQKAVKIRAQLLGYMRSYQIKMVSCKGMIGETSKILRCLLSGFFSQVAFYDHSGKYVTLKENLSLDIWKGSSIMYRDKFPKWIFFGAAMGSSVRDVSEIEKEWLLEIEGDVFEEESAGLGKRQKMSVEYDKSSKANIN</sequence>
<organism evidence="1 2">
    <name type="scientific">Rhabditophanes sp. KR3021</name>
    <dbReference type="NCBI Taxonomy" id="114890"/>
    <lineage>
        <taxon>Eukaryota</taxon>
        <taxon>Metazoa</taxon>
        <taxon>Ecdysozoa</taxon>
        <taxon>Nematoda</taxon>
        <taxon>Chromadorea</taxon>
        <taxon>Rhabditida</taxon>
        <taxon>Tylenchina</taxon>
        <taxon>Panagrolaimomorpha</taxon>
        <taxon>Strongyloidoidea</taxon>
        <taxon>Alloionematidae</taxon>
        <taxon>Rhabditophanes</taxon>
    </lineage>
</organism>
<accession>A0AC35TTN7</accession>
<evidence type="ECO:0000313" key="1">
    <source>
        <dbReference type="Proteomes" id="UP000095286"/>
    </source>
</evidence>
<name>A0AC35TTN7_9BILA</name>
<dbReference type="WBParaSite" id="RSKR_0000429900.1">
    <property type="protein sequence ID" value="RSKR_0000429900.1"/>
    <property type="gene ID" value="RSKR_0000429900"/>
</dbReference>
<reference evidence="2" key="1">
    <citation type="submission" date="2016-11" db="UniProtKB">
        <authorList>
            <consortium name="WormBaseParasite"/>
        </authorList>
    </citation>
    <scope>IDENTIFICATION</scope>
    <source>
        <strain evidence="2">KR3021</strain>
    </source>
</reference>
<protein>
    <submittedName>
        <fullName evidence="2">ATP-dependent RNA helicase DHX35</fullName>
    </submittedName>
</protein>
<dbReference type="Proteomes" id="UP000095286">
    <property type="component" value="Unplaced"/>
</dbReference>
<proteinExistence type="predicted"/>
<evidence type="ECO:0000313" key="2">
    <source>
        <dbReference type="WBParaSite" id="RSKR_0000429900.1"/>
    </source>
</evidence>